<proteinExistence type="predicted"/>
<accession>A0AAV8XUI3</accession>
<dbReference type="PANTHER" id="PTHR47326:SF1">
    <property type="entry name" value="HTH PSQ-TYPE DOMAIN-CONTAINING PROTEIN"/>
    <property type="match status" value="1"/>
</dbReference>
<gene>
    <name evidence="1" type="ORF">NQ318_000724</name>
</gene>
<dbReference type="GO" id="GO:0003676">
    <property type="term" value="F:nucleic acid binding"/>
    <property type="evidence" value="ECO:0007669"/>
    <property type="project" value="InterPro"/>
</dbReference>
<sequence length="192" mass="22676">MLDPYHYTPVQQLLPQDLPARLQLTQCLQNVNNDLWDSENPHPVSQERHFQRGVIYNFVIGPFELPPNLTGPRHLNCSQHHLNELLEVVPLALRENVADARRSATTFCLASSQNLHLHFRHRWIDRGSKLVWPPRSPNLNPLDFSLWSNFMDLDYQEKVNSLQELWQRIQQAANTFKNNRKNLFNIQRYLHI</sequence>
<dbReference type="Gene3D" id="3.30.420.10">
    <property type="entry name" value="Ribonuclease H-like superfamily/Ribonuclease H"/>
    <property type="match status" value="1"/>
</dbReference>
<evidence type="ECO:0008006" key="3">
    <source>
        <dbReference type="Google" id="ProtNLM"/>
    </source>
</evidence>
<dbReference type="InterPro" id="IPR036397">
    <property type="entry name" value="RNaseH_sf"/>
</dbReference>
<comment type="caution">
    <text evidence="1">The sequence shown here is derived from an EMBL/GenBank/DDBJ whole genome shotgun (WGS) entry which is preliminary data.</text>
</comment>
<evidence type="ECO:0000313" key="1">
    <source>
        <dbReference type="EMBL" id="KAJ8942129.1"/>
    </source>
</evidence>
<dbReference type="PANTHER" id="PTHR47326">
    <property type="entry name" value="TRANSPOSABLE ELEMENT TC3 TRANSPOSASE-LIKE PROTEIN"/>
    <property type="match status" value="1"/>
</dbReference>
<keyword evidence="2" id="KW-1185">Reference proteome</keyword>
<dbReference type="EMBL" id="JAPWTK010000342">
    <property type="protein sequence ID" value="KAJ8942129.1"/>
    <property type="molecule type" value="Genomic_DNA"/>
</dbReference>
<reference evidence="1" key="1">
    <citation type="journal article" date="2023" name="Insect Mol. Biol.">
        <title>Genome sequencing provides insights into the evolution of gene families encoding plant cell wall-degrading enzymes in longhorned beetles.</title>
        <authorList>
            <person name="Shin N.R."/>
            <person name="Okamura Y."/>
            <person name="Kirsch R."/>
            <person name="Pauchet Y."/>
        </authorList>
    </citation>
    <scope>NUCLEOTIDE SEQUENCE</scope>
    <source>
        <strain evidence="1">AMC_N1</strain>
    </source>
</reference>
<dbReference type="AlphaFoldDB" id="A0AAV8XUI3"/>
<organism evidence="1 2">
    <name type="scientific">Aromia moschata</name>
    <dbReference type="NCBI Taxonomy" id="1265417"/>
    <lineage>
        <taxon>Eukaryota</taxon>
        <taxon>Metazoa</taxon>
        <taxon>Ecdysozoa</taxon>
        <taxon>Arthropoda</taxon>
        <taxon>Hexapoda</taxon>
        <taxon>Insecta</taxon>
        <taxon>Pterygota</taxon>
        <taxon>Neoptera</taxon>
        <taxon>Endopterygota</taxon>
        <taxon>Coleoptera</taxon>
        <taxon>Polyphaga</taxon>
        <taxon>Cucujiformia</taxon>
        <taxon>Chrysomeloidea</taxon>
        <taxon>Cerambycidae</taxon>
        <taxon>Cerambycinae</taxon>
        <taxon>Callichromatini</taxon>
        <taxon>Aromia</taxon>
    </lineage>
</organism>
<protein>
    <recommendedName>
        <fullName evidence="3">Tc1-like transposase DDE domain-containing protein</fullName>
    </recommendedName>
</protein>
<name>A0AAV8XUI3_9CUCU</name>
<dbReference type="Proteomes" id="UP001162162">
    <property type="component" value="Unassembled WGS sequence"/>
</dbReference>
<evidence type="ECO:0000313" key="2">
    <source>
        <dbReference type="Proteomes" id="UP001162162"/>
    </source>
</evidence>